<name>A0ABU5PED4_9PSED</name>
<dbReference type="Proteomes" id="UP001292571">
    <property type="component" value="Unassembled WGS sequence"/>
</dbReference>
<dbReference type="Gene3D" id="2.170.130.10">
    <property type="entry name" value="TonB-dependent receptor, plug domain"/>
    <property type="match status" value="1"/>
</dbReference>
<evidence type="ECO:0000256" key="12">
    <source>
        <dbReference type="RuleBase" id="RU003357"/>
    </source>
</evidence>
<keyword evidence="3 11" id="KW-1134">Transmembrane beta strand</keyword>
<dbReference type="CDD" id="cd01347">
    <property type="entry name" value="ligand_gated_channel"/>
    <property type="match status" value="1"/>
</dbReference>
<comment type="subcellular location">
    <subcellularLocation>
        <location evidence="1 11">Cell outer membrane</location>
        <topology evidence="1 11">Multi-pass membrane protein</topology>
    </subcellularLocation>
</comment>
<keyword evidence="6" id="KW-0406">Ion transport</keyword>
<keyword evidence="15" id="KW-0675">Receptor</keyword>
<proteinExistence type="inferred from homology"/>
<keyword evidence="4 11" id="KW-0812">Transmembrane</keyword>
<evidence type="ECO:0000256" key="4">
    <source>
        <dbReference type="ARBA" id="ARBA00022692"/>
    </source>
</evidence>
<dbReference type="PANTHER" id="PTHR30069:SF53">
    <property type="entry name" value="COLICIN I RECEPTOR-RELATED"/>
    <property type="match status" value="1"/>
</dbReference>
<dbReference type="SUPFAM" id="SSF56935">
    <property type="entry name" value="Porins"/>
    <property type="match status" value="1"/>
</dbReference>
<reference evidence="15 16" key="1">
    <citation type="submission" date="2023-12" db="EMBL/GenBank/DDBJ databases">
        <title>Pseudomonas sp. T5W1.</title>
        <authorList>
            <person name="Maltman C."/>
        </authorList>
    </citation>
    <scope>NUCLEOTIDE SEQUENCE [LARGE SCALE GENOMIC DNA]</scope>
    <source>
        <strain evidence="15 16">T5W1</strain>
    </source>
</reference>
<evidence type="ECO:0000256" key="9">
    <source>
        <dbReference type="ARBA" id="ARBA00023136"/>
    </source>
</evidence>
<dbReference type="InterPro" id="IPR036942">
    <property type="entry name" value="Beta-barrel_TonB_sf"/>
</dbReference>
<comment type="similarity">
    <text evidence="11 12">Belongs to the TonB-dependent receptor family.</text>
</comment>
<keyword evidence="2 11" id="KW-0813">Transport</keyword>
<evidence type="ECO:0000313" key="15">
    <source>
        <dbReference type="EMBL" id="MEA1608000.1"/>
    </source>
</evidence>
<dbReference type="InterPro" id="IPR012910">
    <property type="entry name" value="Plug_dom"/>
</dbReference>
<dbReference type="NCBIfam" id="TIGR01779">
    <property type="entry name" value="TonB-B12"/>
    <property type="match status" value="1"/>
</dbReference>
<protein>
    <submittedName>
        <fullName evidence="15">TonB-dependent vitamin B12 receptor</fullName>
    </submittedName>
</protein>
<evidence type="ECO:0000313" key="16">
    <source>
        <dbReference type="Proteomes" id="UP001292571"/>
    </source>
</evidence>
<keyword evidence="7 12" id="KW-0798">TonB box</keyword>
<accession>A0ABU5PED4</accession>
<keyword evidence="16" id="KW-1185">Reference proteome</keyword>
<dbReference type="EMBL" id="JAYEET010000057">
    <property type="protein sequence ID" value="MEA1608000.1"/>
    <property type="molecule type" value="Genomic_DNA"/>
</dbReference>
<evidence type="ECO:0000256" key="5">
    <source>
        <dbReference type="ARBA" id="ARBA00022729"/>
    </source>
</evidence>
<gene>
    <name evidence="15" type="primary">btuB</name>
    <name evidence="15" type="ORF">SOP97_19550</name>
</gene>
<comment type="caution">
    <text evidence="15">The sequence shown here is derived from an EMBL/GenBank/DDBJ whole genome shotgun (WGS) entry which is preliminary data.</text>
</comment>
<dbReference type="InterPro" id="IPR000531">
    <property type="entry name" value="Beta-barrel_TonB"/>
</dbReference>
<evidence type="ECO:0000256" key="1">
    <source>
        <dbReference type="ARBA" id="ARBA00004571"/>
    </source>
</evidence>
<sequence length="653" mass="72116">MAVLLLYLPMLFSQCFIQQYRAGGAMENQALFRTFYKRPAVLLWLGCSPFLTAQAEPLNLAQQVVTATRTATPLVSVASSSVITREDIERSQAQSVPDMLRGLAGVQIVSNGGRGKSTSLYLRGTSEKQLLVLIDGVKVGSATSGAAALQDIPLALVERIEVVRGPRSSLYGSEALGGVIQIFTRRGAKQGLKPYLALGTGTRSSSSANAGLAGGSQNGWFDLGVSSEDTDGINARAYRPSAAGAYEPDADGYRQLAGSLRGGYRFVNGLELDGSWMQSSIHSDQDLRSSSGKTGRYSYADGEQQVLGGRARFTPLEPWDVTLQAGHSEDRTDNFRDGGFYSRFDTERYTFAWQNDFSLTPEQLLSLGFDYQQDRIDTSDTYAEDSRDNRGYYTQYQGRFGRHGVSVGLRRDDNQQFGEHDTGNLGWSYELSERLTLSAAYGTAFRAPTFNDLYTPNSGSTAGNPDLKPEKSENYELGLQGGAGWGEWRLSVFENQIDDLIVWAGSKPMRPQNVESARIRGLESSVRTQLENWDLAATLTLLDPQDRSQENHGHQLARRAKRTFNIDADRRIGSFGVGATLFAASQRFNDASNTEDSRLPGYALVDLRGEYHIDSEWRLQAKVSNLFDRDYETAQTYEQPGRAFYLTLRYQAL</sequence>
<keyword evidence="10 11" id="KW-0998">Cell outer membrane</keyword>
<evidence type="ECO:0000256" key="11">
    <source>
        <dbReference type="PROSITE-ProRule" id="PRU01360"/>
    </source>
</evidence>
<evidence type="ECO:0000259" key="14">
    <source>
        <dbReference type="Pfam" id="PF07715"/>
    </source>
</evidence>
<dbReference type="InterPro" id="IPR039426">
    <property type="entry name" value="TonB-dep_rcpt-like"/>
</dbReference>
<evidence type="ECO:0000256" key="10">
    <source>
        <dbReference type="ARBA" id="ARBA00023237"/>
    </source>
</evidence>
<evidence type="ECO:0000256" key="8">
    <source>
        <dbReference type="ARBA" id="ARBA00023114"/>
    </source>
</evidence>
<dbReference type="Gene3D" id="2.40.170.20">
    <property type="entry name" value="TonB-dependent receptor, beta-barrel domain"/>
    <property type="match status" value="1"/>
</dbReference>
<dbReference type="Pfam" id="PF00593">
    <property type="entry name" value="TonB_dep_Rec_b-barrel"/>
    <property type="match status" value="1"/>
</dbReference>
<dbReference type="PROSITE" id="PS52016">
    <property type="entry name" value="TONB_DEPENDENT_REC_3"/>
    <property type="match status" value="1"/>
</dbReference>
<feature type="domain" description="TonB-dependent receptor plug" evidence="14">
    <location>
        <begin position="78"/>
        <end position="179"/>
    </location>
</feature>
<keyword evidence="9 11" id="KW-0472">Membrane</keyword>
<organism evidence="15 16">
    <name type="scientific">Pseudomonas spirodelae</name>
    <dbReference type="NCBI Taxonomy" id="3101751"/>
    <lineage>
        <taxon>Bacteria</taxon>
        <taxon>Pseudomonadati</taxon>
        <taxon>Pseudomonadota</taxon>
        <taxon>Gammaproteobacteria</taxon>
        <taxon>Pseudomonadales</taxon>
        <taxon>Pseudomonadaceae</taxon>
        <taxon>Pseudomonas</taxon>
    </lineage>
</organism>
<evidence type="ECO:0000256" key="6">
    <source>
        <dbReference type="ARBA" id="ARBA00023065"/>
    </source>
</evidence>
<evidence type="ECO:0000256" key="2">
    <source>
        <dbReference type="ARBA" id="ARBA00022448"/>
    </source>
</evidence>
<dbReference type="Pfam" id="PF07715">
    <property type="entry name" value="Plug"/>
    <property type="match status" value="1"/>
</dbReference>
<dbReference type="InterPro" id="IPR010101">
    <property type="entry name" value="B12_transptr_BtuB"/>
</dbReference>
<evidence type="ECO:0000256" key="7">
    <source>
        <dbReference type="ARBA" id="ARBA00023077"/>
    </source>
</evidence>
<keyword evidence="5" id="KW-0732">Signal</keyword>
<evidence type="ECO:0000256" key="3">
    <source>
        <dbReference type="ARBA" id="ARBA00022452"/>
    </source>
</evidence>
<keyword evidence="8" id="KW-0626">Porin</keyword>
<dbReference type="InterPro" id="IPR037066">
    <property type="entry name" value="Plug_dom_sf"/>
</dbReference>
<dbReference type="PANTHER" id="PTHR30069">
    <property type="entry name" value="TONB-DEPENDENT OUTER MEMBRANE RECEPTOR"/>
    <property type="match status" value="1"/>
</dbReference>
<evidence type="ECO:0000259" key="13">
    <source>
        <dbReference type="Pfam" id="PF00593"/>
    </source>
</evidence>
<feature type="domain" description="TonB-dependent receptor-like beta-barrel" evidence="13">
    <location>
        <begin position="258"/>
        <end position="626"/>
    </location>
</feature>